<feature type="transmembrane region" description="Helical" evidence="9">
    <location>
        <begin position="393"/>
        <end position="414"/>
    </location>
</feature>
<proteinExistence type="predicted"/>
<keyword evidence="6" id="KW-0067">ATP-binding</keyword>
<dbReference type="GO" id="GO:0005524">
    <property type="term" value="F:ATP binding"/>
    <property type="evidence" value="ECO:0007669"/>
    <property type="project" value="UniProtKB-KW"/>
</dbReference>
<dbReference type="InterPro" id="IPR011527">
    <property type="entry name" value="ABC1_TM_dom"/>
</dbReference>
<dbReference type="CDD" id="cd18580">
    <property type="entry name" value="ABC_6TM_ABCC_D2"/>
    <property type="match status" value="1"/>
</dbReference>
<dbReference type="Pfam" id="PF24357">
    <property type="entry name" value="TMD0_ABC"/>
    <property type="match status" value="1"/>
</dbReference>
<feature type="transmembrane region" description="Helical" evidence="9">
    <location>
        <begin position="917"/>
        <end position="934"/>
    </location>
</feature>
<feature type="transmembrane region" description="Helical" evidence="9">
    <location>
        <begin position="420"/>
        <end position="439"/>
    </location>
</feature>
<dbReference type="GO" id="GO:0005886">
    <property type="term" value="C:plasma membrane"/>
    <property type="evidence" value="ECO:0007669"/>
    <property type="project" value="UniProtKB-SubCell"/>
</dbReference>
<evidence type="ECO:0000256" key="1">
    <source>
        <dbReference type="ARBA" id="ARBA00004651"/>
    </source>
</evidence>
<dbReference type="InterPro" id="IPR036640">
    <property type="entry name" value="ABC1_TM_sf"/>
</dbReference>
<dbReference type="InterPro" id="IPR056227">
    <property type="entry name" value="TMD0_ABC"/>
</dbReference>
<dbReference type="EMBL" id="PDLM01000021">
    <property type="protein sequence ID" value="RDW57444.1"/>
    <property type="molecule type" value="Genomic_DNA"/>
</dbReference>
<evidence type="ECO:0000259" key="10">
    <source>
        <dbReference type="PROSITE" id="PS50893"/>
    </source>
</evidence>
<evidence type="ECO:0000313" key="12">
    <source>
        <dbReference type="EMBL" id="RDW57444.1"/>
    </source>
</evidence>
<dbReference type="GO" id="GO:0016887">
    <property type="term" value="F:ATP hydrolysis activity"/>
    <property type="evidence" value="ECO:0007669"/>
    <property type="project" value="InterPro"/>
</dbReference>
<evidence type="ECO:0000313" key="13">
    <source>
        <dbReference type="Proteomes" id="UP000256645"/>
    </source>
</evidence>
<feature type="transmembrane region" description="Helical" evidence="9">
    <location>
        <begin position="112"/>
        <end position="132"/>
    </location>
</feature>
<evidence type="ECO:0000256" key="6">
    <source>
        <dbReference type="ARBA" id="ARBA00022840"/>
    </source>
</evidence>
<feature type="transmembrane region" description="Helical" evidence="9">
    <location>
        <begin position="954"/>
        <end position="983"/>
    </location>
</feature>
<name>A0A3D8Q7N9_9HELO</name>
<dbReference type="Gene3D" id="1.20.1560.10">
    <property type="entry name" value="ABC transporter type 1, transmembrane domain"/>
    <property type="match status" value="2"/>
</dbReference>
<accession>A0A3D8Q7N9</accession>
<dbReference type="SUPFAM" id="SSF90123">
    <property type="entry name" value="ABC transporter transmembrane region"/>
    <property type="match status" value="2"/>
</dbReference>
<dbReference type="FunFam" id="3.40.50.300:FF:000838">
    <property type="entry name" value="ABC multidrug transporter (Eurofung)"/>
    <property type="match status" value="1"/>
</dbReference>
<dbReference type="GO" id="GO:0140359">
    <property type="term" value="F:ABC-type transporter activity"/>
    <property type="evidence" value="ECO:0007669"/>
    <property type="project" value="InterPro"/>
</dbReference>
<dbReference type="SMART" id="SM00382">
    <property type="entry name" value="AAA"/>
    <property type="match status" value="2"/>
</dbReference>
<dbReference type="PROSITE" id="PS50893">
    <property type="entry name" value="ABC_TRANSPORTER_2"/>
    <property type="match status" value="2"/>
</dbReference>
<dbReference type="InterPro" id="IPR003593">
    <property type="entry name" value="AAA+_ATPase"/>
</dbReference>
<dbReference type="PROSITE" id="PS00211">
    <property type="entry name" value="ABC_TRANSPORTER_1"/>
    <property type="match status" value="1"/>
</dbReference>
<dbReference type="Pfam" id="PF00005">
    <property type="entry name" value="ABC_tran"/>
    <property type="match status" value="2"/>
</dbReference>
<evidence type="ECO:0000259" key="11">
    <source>
        <dbReference type="PROSITE" id="PS50929"/>
    </source>
</evidence>
<dbReference type="FunFam" id="1.20.1560.10:FF:000055">
    <property type="entry name" value="ABC multidrug transporter (Eurofung)"/>
    <property type="match status" value="1"/>
</dbReference>
<evidence type="ECO:0000256" key="4">
    <source>
        <dbReference type="ARBA" id="ARBA00022692"/>
    </source>
</evidence>
<feature type="transmembrane region" description="Helical" evidence="9">
    <location>
        <begin position="1132"/>
        <end position="1159"/>
    </location>
</feature>
<feature type="domain" description="ABC transmembrane type-1" evidence="11">
    <location>
        <begin position="921"/>
        <end position="1198"/>
    </location>
</feature>
<keyword evidence="3" id="KW-1003">Cell membrane</keyword>
<dbReference type="InterPro" id="IPR017871">
    <property type="entry name" value="ABC_transporter-like_CS"/>
</dbReference>
<keyword evidence="4 9" id="KW-0812">Transmembrane</keyword>
<dbReference type="InterPro" id="IPR003439">
    <property type="entry name" value="ABC_transporter-like_ATP-bd"/>
</dbReference>
<dbReference type="CDD" id="cd03250">
    <property type="entry name" value="ABCC_MRP_domain1"/>
    <property type="match status" value="1"/>
</dbReference>
<comment type="caution">
    <text evidence="12">The sequence shown here is derived from an EMBL/GenBank/DDBJ whole genome shotgun (WGS) entry which is preliminary data.</text>
</comment>
<feature type="transmembrane region" description="Helical" evidence="9">
    <location>
        <begin position="48"/>
        <end position="66"/>
    </location>
</feature>
<dbReference type="InterPro" id="IPR044746">
    <property type="entry name" value="ABCC_6TM_D1"/>
</dbReference>
<feature type="transmembrane region" description="Helical" evidence="9">
    <location>
        <begin position="501"/>
        <end position="527"/>
    </location>
</feature>
<dbReference type="Proteomes" id="UP000256645">
    <property type="component" value="Unassembled WGS sequence"/>
</dbReference>
<evidence type="ECO:0000256" key="8">
    <source>
        <dbReference type="ARBA" id="ARBA00023136"/>
    </source>
</evidence>
<dbReference type="STRING" id="1849047.A0A3D8Q7N9"/>
<feature type="domain" description="ABC transporter" evidence="10">
    <location>
        <begin position="1235"/>
        <end position="1468"/>
    </location>
</feature>
<evidence type="ECO:0000256" key="3">
    <source>
        <dbReference type="ARBA" id="ARBA00022475"/>
    </source>
</evidence>
<feature type="transmembrane region" description="Helical" evidence="9">
    <location>
        <begin position="270"/>
        <end position="292"/>
    </location>
</feature>
<keyword evidence="13" id="KW-1185">Reference proteome</keyword>
<dbReference type="CDD" id="cd03244">
    <property type="entry name" value="ABCC_MRP_domain2"/>
    <property type="match status" value="1"/>
</dbReference>
<evidence type="ECO:0000256" key="9">
    <source>
        <dbReference type="SAM" id="Phobius"/>
    </source>
</evidence>
<organism evidence="12 13">
    <name type="scientific">Coleophoma cylindrospora</name>
    <dbReference type="NCBI Taxonomy" id="1849047"/>
    <lineage>
        <taxon>Eukaryota</taxon>
        <taxon>Fungi</taxon>
        <taxon>Dikarya</taxon>
        <taxon>Ascomycota</taxon>
        <taxon>Pezizomycotina</taxon>
        <taxon>Leotiomycetes</taxon>
        <taxon>Helotiales</taxon>
        <taxon>Dermateaceae</taxon>
        <taxon>Coleophoma</taxon>
    </lineage>
</organism>
<dbReference type="FunFam" id="1.20.1560.10:FF:000066">
    <property type="entry name" value="ABC multidrug transporter (Eurofung)"/>
    <property type="match status" value="1"/>
</dbReference>
<feature type="domain" description="ABC transmembrane type-1" evidence="11">
    <location>
        <begin position="290"/>
        <end position="566"/>
    </location>
</feature>
<dbReference type="InterPro" id="IPR027417">
    <property type="entry name" value="P-loop_NTPase"/>
</dbReference>
<feature type="transmembrane region" description="Helical" evidence="9">
    <location>
        <begin position="547"/>
        <end position="571"/>
    </location>
</feature>
<dbReference type="PANTHER" id="PTHR24223:SF269">
    <property type="entry name" value="ABC MULTIDRUG TRANSPORTER (EUROFUNG)-RELATED"/>
    <property type="match status" value="1"/>
</dbReference>
<dbReference type="PANTHER" id="PTHR24223">
    <property type="entry name" value="ATP-BINDING CASSETTE SUB-FAMILY C"/>
    <property type="match status" value="1"/>
</dbReference>
<dbReference type="InterPro" id="IPR050173">
    <property type="entry name" value="ABC_transporter_C-like"/>
</dbReference>
<dbReference type="SUPFAM" id="SSF52540">
    <property type="entry name" value="P-loop containing nucleoside triphosphate hydrolases"/>
    <property type="match status" value="2"/>
</dbReference>
<gene>
    <name evidence="12" type="ORF">BP6252_13782</name>
</gene>
<reference evidence="12 13" key="1">
    <citation type="journal article" date="2018" name="IMA Fungus">
        <title>IMA Genome-F 9: Draft genome sequence of Annulohypoxylon stygium, Aspergillus mulundensis, Berkeleyomyces basicola (syn. Thielaviopsis basicola), Ceratocystis smalleyi, two Cercospora beticola strains, Coleophoma cylindrospora, Fusarium fracticaudum, Phialophora cf. hyalina, and Morchella septimelata.</title>
        <authorList>
            <person name="Wingfield B.D."/>
            <person name="Bills G.F."/>
            <person name="Dong Y."/>
            <person name="Huang W."/>
            <person name="Nel W.J."/>
            <person name="Swalarsk-Parry B.S."/>
            <person name="Vaghefi N."/>
            <person name="Wilken P.M."/>
            <person name="An Z."/>
            <person name="de Beer Z.W."/>
            <person name="De Vos L."/>
            <person name="Chen L."/>
            <person name="Duong T.A."/>
            <person name="Gao Y."/>
            <person name="Hammerbacher A."/>
            <person name="Kikkert J.R."/>
            <person name="Li Y."/>
            <person name="Li H."/>
            <person name="Li K."/>
            <person name="Li Q."/>
            <person name="Liu X."/>
            <person name="Ma X."/>
            <person name="Naidoo K."/>
            <person name="Pethybridge S.J."/>
            <person name="Sun J."/>
            <person name="Steenkamp E.T."/>
            <person name="van der Nest M.A."/>
            <person name="van Wyk S."/>
            <person name="Wingfield M.J."/>
            <person name="Xiong C."/>
            <person name="Yue Q."/>
            <person name="Zhang X."/>
        </authorList>
    </citation>
    <scope>NUCLEOTIDE SEQUENCE [LARGE SCALE GENOMIC DNA]</scope>
    <source>
        <strain evidence="12 13">BP6252</strain>
    </source>
</reference>
<evidence type="ECO:0000256" key="5">
    <source>
        <dbReference type="ARBA" id="ARBA00022741"/>
    </source>
</evidence>
<keyword evidence="8 9" id="KW-0472">Membrane</keyword>
<dbReference type="InterPro" id="IPR044726">
    <property type="entry name" value="ABCC_6TM_D2"/>
</dbReference>
<feature type="transmembrane region" description="Helical" evidence="9">
    <location>
        <begin position="1171"/>
        <end position="1195"/>
    </location>
</feature>
<sequence length="1469" mass="161114">MNTYEGFAHLRSRAVNSTALVGDNSFGPFFQLPGKETFDFTLLFEETILSIGPSALLLLAIPPRLVHLWKTPRKVIGSYLLTTKIALLAIFSILQVVNVVQVSQSSLQTHASLAAALLALIATLGLCLLSYVEHGKNIRPSSIINAYLLLTLPFDAAQLRTRWLRSDNNVGNGVASLILAVKLLVLISEATEKTRILFTSYADHSPEATSGLYSRGVFWWLNPLFRLGFKNVVTDDDLFAADGDLLSKSLEIRFKRHWANRKKYPEKHTLVWVMLRMMLGPLTASVLPRLALTFFRFMQPLLINSITKLVGDADSESATNRGWGLTAAFGLVYVGLAVMGGAYQHKANRIATMVRGALVNAIYAQTLDLSITSLDESAAVTLMSSDVERICNAILSIHNLWASPMEIALAIWLLQRETGIALLGPLFITAIAVSGPFLISKHMGKAQKTWLERIQTRTDATAKMLQAMKGVKMLGLNSKMSSILSQLRLDEIAKSLKMRKLFVVMIAFGNMSDIFAPGAVFTIYVIVATVNGQTLNVASTFTTLSLIALLVAPIRAFVFAIPPLIAAIGCFDRIQAYISSPTSRDHRMLLPSSQGQASGKANIDTLVRSTTALPDIELEDFSPRTNTNTSPAAISVKNLTLAWSDQDRPVIDDVSFDIQPGHLTMIVGPVGCGKSSLLRGLLGETPSSKGNVYIDRAHAAFVDQVPWIQNSSVRDNIVGVSVFEPEWYAKVVHACAFDTDIEILPEGDSTKAGSTGAALSGGQRLRIALSRAVYSRQQVLILDDVFSGLDAISEDRIFSRLLGKNGLLRRLGTTVTLVTHAAHRLSYADHIIALSAQGTISEQGKFGDIVLNNGYVAGLAARHITETENASTEENANVKGKMDDDTERRNAAADLHRPVGNWAIYEYYFKSAGWRNVGIWMGLMVCYSMLLQFPDLWIKFWTSAVAIHGNSVNGLYLGILVAVEFVAMATLMILTGMLFIVMIPRSATYFHERLLQTVENAPFSFFTTTDVGQVINRFSQDLSVIDAELPLAALILANNSCMAVIQAIFICISASYFSVVLPFVLFVMYMLQKFYLRTSRQIRLMDLEAKAPLYSNFVETLSGLVTIRAFGWTEQMEKRNMAFLDASQRPFYLLYCIQRWLILVIDLLVAALAVILVALIVRFRHGADAGFVGLALINIMSFNMTLSAVIIHWTATETSLGAVSRIKSFVGSTRSENLPEESQEVPSDWPSQGSILISDVSASYALDQSPVLHNISLVIPAGQKIGICGPSGSGKSSIVALLFHMLEINEGSVLIDGTDLSTIPRKVLRERLTAIPQEPIFLKGTIRQNLDPLALTENDSAVKAVLQKVGLWSIVADAGGLDSPMEAEDLLSHGQRQLFCLARAMLRSSKVVIIDEATASVDLQTDRLMQQIIAEHFTDCTIIAVAHRLETIRNFDRIAVFENGRVVEYGEPDALLMDAGSKFKALWDS</sequence>
<feature type="transmembrane region" description="Helical" evidence="9">
    <location>
        <begin position="323"/>
        <end position="343"/>
    </location>
</feature>
<feature type="domain" description="ABC transporter" evidence="10">
    <location>
        <begin position="634"/>
        <end position="862"/>
    </location>
</feature>
<keyword evidence="2" id="KW-0813">Transport</keyword>
<evidence type="ECO:0000256" key="7">
    <source>
        <dbReference type="ARBA" id="ARBA00022989"/>
    </source>
</evidence>
<evidence type="ECO:0000256" key="2">
    <source>
        <dbReference type="ARBA" id="ARBA00022448"/>
    </source>
</evidence>
<feature type="transmembrane region" description="Helical" evidence="9">
    <location>
        <begin position="78"/>
        <end position="100"/>
    </location>
</feature>
<dbReference type="CDD" id="cd18579">
    <property type="entry name" value="ABC_6TM_ABCC_D1"/>
    <property type="match status" value="1"/>
</dbReference>
<keyword evidence="7 9" id="KW-1133">Transmembrane helix</keyword>
<feature type="transmembrane region" description="Helical" evidence="9">
    <location>
        <begin position="1055"/>
        <end position="1072"/>
    </location>
</feature>
<dbReference type="PROSITE" id="PS50929">
    <property type="entry name" value="ABC_TM1F"/>
    <property type="match status" value="2"/>
</dbReference>
<keyword evidence="5" id="KW-0547">Nucleotide-binding</keyword>
<dbReference type="Gene3D" id="3.40.50.300">
    <property type="entry name" value="P-loop containing nucleotide triphosphate hydrolases"/>
    <property type="match status" value="2"/>
</dbReference>
<dbReference type="Pfam" id="PF00664">
    <property type="entry name" value="ABC_membrane"/>
    <property type="match status" value="2"/>
</dbReference>
<comment type="subcellular location">
    <subcellularLocation>
        <location evidence="1">Cell membrane</location>
        <topology evidence="1">Multi-pass membrane protein</topology>
    </subcellularLocation>
</comment>
<protein>
    <submittedName>
        <fullName evidence="12">Uncharacterized protein</fullName>
    </submittedName>
</protein>
<dbReference type="OrthoDB" id="6500128at2759"/>